<reference evidence="1 2" key="1">
    <citation type="submission" date="2017-09" db="EMBL/GenBank/DDBJ databases">
        <title>Large-scale bioinformatics analysis of Bacillus genomes uncovers conserved roles of natural products in bacterial physiology.</title>
        <authorList>
            <consortium name="Agbiome Team Llc"/>
            <person name="Bleich R.M."/>
            <person name="Grubbs K.J."/>
            <person name="Santa Maria K.C."/>
            <person name="Allen S.E."/>
            <person name="Farag S."/>
            <person name="Shank E.A."/>
            <person name="Bowers A."/>
        </authorList>
    </citation>
    <scope>NUCLEOTIDE SEQUENCE [LARGE SCALE GENOMIC DNA]</scope>
    <source>
        <strain evidence="1 2">AFS002368</strain>
    </source>
</reference>
<accession>A0A2B2G2G6</accession>
<dbReference type="EMBL" id="NTZF01000004">
    <property type="protein sequence ID" value="PES98022.1"/>
    <property type="molecule type" value="Genomic_DNA"/>
</dbReference>
<sequence>MFNFPWANTFMNSLFYLLLQLKNKIVEIAFDLSINYSVKDLSLFDQLRVETIDAAIDPKNKQSLNLLRKLGIKENAKNMVVRT</sequence>
<organism evidence="1 2">
    <name type="scientific">Bacillus cereus</name>
    <dbReference type="NCBI Taxonomy" id="1396"/>
    <lineage>
        <taxon>Bacteria</taxon>
        <taxon>Bacillati</taxon>
        <taxon>Bacillota</taxon>
        <taxon>Bacilli</taxon>
        <taxon>Bacillales</taxon>
        <taxon>Bacillaceae</taxon>
        <taxon>Bacillus</taxon>
        <taxon>Bacillus cereus group</taxon>
    </lineage>
</organism>
<evidence type="ECO:0000313" key="2">
    <source>
        <dbReference type="Proteomes" id="UP000220900"/>
    </source>
</evidence>
<comment type="caution">
    <text evidence="1">The sequence shown here is derived from an EMBL/GenBank/DDBJ whole genome shotgun (WGS) entry which is preliminary data.</text>
</comment>
<proteinExistence type="predicted"/>
<name>A0A2B2G2G6_BACCE</name>
<gene>
    <name evidence="1" type="ORF">CN491_04165</name>
</gene>
<dbReference type="Proteomes" id="UP000220900">
    <property type="component" value="Unassembled WGS sequence"/>
</dbReference>
<evidence type="ECO:0000313" key="1">
    <source>
        <dbReference type="EMBL" id="PES98022.1"/>
    </source>
</evidence>
<protein>
    <submittedName>
        <fullName evidence="1">Uncharacterized protein</fullName>
    </submittedName>
</protein>
<dbReference type="AlphaFoldDB" id="A0A2B2G2G6"/>